<gene>
    <name evidence="2" type="ORF">MNB_SM-3-427</name>
</gene>
<dbReference type="AlphaFoldDB" id="A0A1W1D1V3"/>
<dbReference type="InterPro" id="IPR002068">
    <property type="entry name" value="A-crystallin/Hsp20_dom"/>
</dbReference>
<name>A0A1W1D1V3_9ZZZZ</name>
<reference evidence="2" key="1">
    <citation type="submission" date="2016-10" db="EMBL/GenBank/DDBJ databases">
        <authorList>
            <person name="de Groot N.N."/>
        </authorList>
    </citation>
    <scope>NUCLEOTIDE SEQUENCE</scope>
</reference>
<dbReference type="PANTHER" id="PTHR11527">
    <property type="entry name" value="HEAT-SHOCK PROTEIN 20 FAMILY MEMBER"/>
    <property type="match status" value="1"/>
</dbReference>
<dbReference type="InterPro" id="IPR008978">
    <property type="entry name" value="HSP20-like_chaperone"/>
</dbReference>
<dbReference type="Gene3D" id="2.60.40.790">
    <property type="match status" value="1"/>
</dbReference>
<sequence length="162" mass="18953">MKKFLVSFFLVSLMGTFLYANEFDTQVDENVEKIQKIFNSLVNSDLKKRYFNYNYPQMDVIEDTKNYTFFFALPGRKKEDITLALRDDNVLVIKGKAQKRVIQNDASYKEQEIFFGKFKRSIKLPKNIDISSLKTNFTDGILQLTINKKASQQKNLKIIPID</sequence>
<dbReference type="SUPFAM" id="SSF49764">
    <property type="entry name" value="HSP20-like chaperones"/>
    <property type="match status" value="1"/>
</dbReference>
<proteinExistence type="predicted"/>
<organism evidence="2">
    <name type="scientific">hydrothermal vent metagenome</name>
    <dbReference type="NCBI Taxonomy" id="652676"/>
    <lineage>
        <taxon>unclassified sequences</taxon>
        <taxon>metagenomes</taxon>
        <taxon>ecological metagenomes</taxon>
    </lineage>
</organism>
<accession>A0A1W1D1V3</accession>
<keyword evidence="2" id="KW-0346">Stress response</keyword>
<feature type="domain" description="SHSP" evidence="1">
    <location>
        <begin position="49"/>
        <end position="162"/>
    </location>
</feature>
<dbReference type="CDD" id="cd06464">
    <property type="entry name" value="ACD_sHsps-like"/>
    <property type="match status" value="1"/>
</dbReference>
<evidence type="ECO:0000259" key="1">
    <source>
        <dbReference type="PROSITE" id="PS01031"/>
    </source>
</evidence>
<dbReference type="Pfam" id="PF00011">
    <property type="entry name" value="HSP20"/>
    <property type="match status" value="1"/>
</dbReference>
<protein>
    <submittedName>
        <fullName evidence="2">Heat shock protein Hsp20</fullName>
    </submittedName>
</protein>
<evidence type="ECO:0000313" key="2">
    <source>
        <dbReference type="EMBL" id="SFV74538.1"/>
    </source>
</evidence>
<dbReference type="InterPro" id="IPR031107">
    <property type="entry name" value="Small_HSP"/>
</dbReference>
<dbReference type="EMBL" id="FPHP01000002">
    <property type="protein sequence ID" value="SFV74538.1"/>
    <property type="molecule type" value="Genomic_DNA"/>
</dbReference>
<dbReference type="PROSITE" id="PS01031">
    <property type="entry name" value="SHSP"/>
    <property type="match status" value="1"/>
</dbReference>